<dbReference type="HOGENOM" id="CLU_1132787_0_0_0"/>
<dbReference type="Proteomes" id="UP000007881">
    <property type="component" value="Chromosome"/>
</dbReference>
<keyword evidence="2" id="KW-1185">Reference proteome</keyword>
<dbReference type="RefSeq" id="WP_014435733.1">
    <property type="nucleotide sequence ID" value="NC_017080.1"/>
</dbReference>
<dbReference type="STRING" id="1142394.PSMK_03540"/>
<sequence>MRRSRRLVRLAAAGLAVGLLAVAVAAGYGWSLWSAEPEHWSAGRARLAALGSGVATEARAVEVRLLPAWSAPIQPGGTGVRTIEARYEEVNAWFAVRLKPYLANQGVAWPEALGALMLAGRDGRVVLAFDVNAPDFQQIVSLTLGFPGSEEAEAPAGLVVEKVEAGRLPMPAATLIDLFREKILPPGADPGLAKLLDAVAEGSPIRPLVLPIDGVREAELLAVEAGPDAMAVTVRVRRKASLPPR</sequence>
<proteinExistence type="predicted"/>
<organism evidence="1 2">
    <name type="scientific">Phycisphaera mikurensis (strain NBRC 102666 / KCTC 22515 / FYK2301M01)</name>
    <dbReference type="NCBI Taxonomy" id="1142394"/>
    <lineage>
        <taxon>Bacteria</taxon>
        <taxon>Pseudomonadati</taxon>
        <taxon>Planctomycetota</taxon>
        <taxon>Phycisphaerae</taxon>
        <taxon>Phycisphaerales</taxon>
        <taxon>Phycisphaeraceae</taxon>
        <taxon>Phycisphaera</taxon>
    </lineage>
</organism>
<protein>
    <submittedName>
        <fullName evidence="1">Uncharacterized protein</fullName>
    </submittedName>
</protein>
<name>I0IB75_PHYMF</name>
<dbReference type="EMBL" id="AP012338">
    <property type="protein sequence ID" value="BAM02513.1"/>
    <property type="molecule type" value="Genomic_DNA"/>
</dbReference>
<evidence type="ECO:0000313" key="2">
    <source>
        <dbReference type="Proteomes" id="UP000007881"/>
    </source>
</evidence>
<dbReference type="AlphaFoldDB" id="I0IB75"/>
<evidence type="ECO:0000313" key="1">
    <source>
        <dbReference type="EMBL" id="BAM02513.1"/>
    </source>
</evidence>
<reference evidence="1 2" key="1">
    <citation type="submission" date="2012-02" db="EMBL/GenBank/DDBJ databases">
        <title>Complete genome sequence of Phycisphaera mikurensis NBRC 102666.</title>
        <authorList>
            <person name="Ankai A."/>
            <person name="Hosoyama A."/>
            <person name="Terui Y."/>
            <person name="Sekine M."/>
            <person name="Fukai R."/>
            <person name="Kato Y."/>
            <person name="Nakamura S."/>
            <person name="Yamada-Narita S."/>
            <person name="Kawakoshi A."/>
            <person name="Fukunaga Y."/>
            <person name="Yamazaki S."/>
            <person name="Fujita N."/>
        </authorList>
    </citation>
    <scope>NUCLEOTIDE SEQUENCE [LARGE SCALE GENOMIC DNA]</scope>
    <source>
        <strain evidence="2">NBRC 102666 / KCTC 22515 / FYK2301M01</strain>
    </source>
</reference>
<dbReference type="KEGG" id="phm:PSMK_03540"/>
<gene>
    <name evidence="1" type="ordered locus">PSMK_03540</name>
</gene>
<accession>I0IB75</accession>